<evidence type="ECO:0000313" key="1">
    <source>
        <dbReference type="EMBL" id="CBL38442.1"/>
    </source>
</evidence>
<dbReference type="RefSeq" id="WP_008390883.1">
    <property type="nucleotide sequence ID" value="NC_021016.1"/>
</dbReference>
<reference evidence="1 2" key="1">
    <citation type="submission" date="2010-03" db="EMBL/GenBank/DDBJ databases">
        <title>The genome sequence of Clostridiales sp. SSC/2.</title>
        <authorList>
            <consortium name="metaHIT consortium -- http://www.metahit.eu/"/>
            <person name="Pajon A."/>
            <person name="Turner K."/>
            <person name="Parkhill J."/>
            <person name="Duncan S."/>
            <person name="Flint H."/>
        </authorList>
    </citation>
    <scope>NUCLEOTIDE SEQUENCE [LARGE SCALE GENOMIC DNA]</scope>
    <source>
        <strain evidence="1 2">SSC/2</strain>
    </source>
</reference>
<name>D4N0P7_ANAHA</name>
<evidence type="ECO:0000313" key="2">
    <source>
        <dbReference type="Proteomes" id="UP000008960"/>
    </source>
</evidence>
<dbReference type="Proteomes" id="UP000008960">
    <property type="component" value="Chromosome"/>
</dbReference>
<dbReference type="KEGG" id="bprl:CL2_15000"/>
<organism evidence="1 2">
    <name type="scientific">Anaerostipes hadrus</name>
    <dbReference type="NCBI Taxonomy" id="649756"/>
    <lineage>
        <taxon>Bacteria</taxon>
        <taxon>Bacillati</taxon>
        <taxon>Bacillota</taxon>
        <taxon>Clostridia</taxon>
        <taxon>Lachnospirales</taxon>
        <taxon>Lachnospiraceae</taxon>
        <taxon>Anaerostipes</taxon>
    </lineage>
</organism>
<reference evidence="1 2" key="2">
    <citation type="submission" date="2010-03" db="EMBL/GenBank/DDBJ databases">
        <authorList>
            <person name="Pajon A."/>
        </authorList>
    </citation>
    <scope>NUCLEOTIDE SEQUENCE [LARGE SCALE GENOMIC DNA]</scope>
    <source>
        <strain evidence="1 2">SSC/2</strain>
    </source>
</reference>
<protein>
    <submittedName>
        <fullName evidence="1">Uncharacterized protein</fullName>
    </submittedName>
</protein>
<accession>D4N0P7</accession>
<dbReference type="AlphaFoldDB" id="D4N0P7"/>
<dbReference type="EMBL" id="FP929061">
    <property type="protein sequence ID" value="CBL38442.1"/>
    <property type="molecule type" value="Genomic_DNA"/>
</dbReference>
<proteinExistence type="predicted"/>
<sequence>MNNILVFIIKALIIYVGVYGIVDRICSCIEKCKKGDDYYDCK</sequence>
<gene>
    <name evidence="1" type="ORF">CL2_15000</name>
</gene>